<keyword evidence="5" id="KW-1133">Transmembrane helix</keyword>
<accession>A0A4R5TX92</accession>
<dbReference type="GO" id="GO:0044781">
    <property type="term" value="P:bacterial-type flagellum organization"/>
    <property type="evidence" value="ECO:0007669"/>
    <property type="project" value="InterPro"/>
</dbReference>
<reference evidence="9 10" key="1">
    <citation type="submission" date="2019-03" db="EMBL/GenBank/DDBJ databases">
        <title>Arthrobacter sp. nov., an bacterium isolated from biocrust in Mu Us Desert.</title>
        <authorList>
            <person name="Lixiong L."/>
        </authorList>
    </citation>
    <scope>NUCLEOTIDE SEQUENCE [LARGE SCALE GENOMIC DNA]</scope>
    <source>
        <strain evidence="9 10">SLN-3</strain>
    </source>
</reference>
<dbReference type="InterPro" id="IPR052205">
    <property type="entry name" value="FliO/MopB"/>
</dbReference>
<evidence type="ECO:0000256" key="1">
    <source>
        <dbReference type="ARBA" id="ARBA00004117"/>
    </source>
</evidence>
<comment type="caution">
    <text evidence="9">The sequence shown here is derived from an EMBL/GenBank/DDBJ whole genome shotgun (WGS) entry which is preliminary data.</text>
</comment>
<evidence type="ECO:0000313" key="10">
    <source>
        <dbReference type="Proteomes" id="UP000295411"/>
    </source>
</evidence>
<comment type="subcellular location">
    <subcellularLocation>
        <location evidence="1">Bacterial flagellum basal body</location>
    </subcellularLocation>
    <subcellularLocation>
        <location evidence="2">Cell membrane</location>
    </subcellularLocation>
</comment>
<evidence type="ECO:0000256" key="3">
    <source>
        <dbReference type="ARBA" id="ARBA00022475"/>
    </source>
</evidence>
<keyword evidence="3" id="KW-1003">Cell membrane</keyword>
<dbReference type="Pfam" id="PF04347">
    <property type="entry name" value="FliO"/>
    <property type="match status" value="1"/>
</dbReference>
<dbReference type="OrthoDB" id="5191841at2"/>
<dbReference type="GO" id="GO:0005886">
    <property type="term" value="C:plasma membrane"/>
    <property type="evidence" value="ECO:0007669"/>
    <property type="project" value="UniProtKB-SubCell"/>
</dbReference>
<organism evidence="9 10">
    <name type="scientific">Arthrobacter crusticola</name>
    <dbReference type="NCBI Taxonomy" id="2547960"/>
    <lineage>
        <taxon>Bacteria</taxon>
        <taxon>Bacillati</taxon>
        <taxon>Actinomycetota</taxon>
        <taxon>Actinomycetes</taxon>
        <taxon>Micrococcales</taxon>
        <taxon>Micrococcaceae</taxon>
        <taxon>Arthrobacter</taxon>
    </lineage>
</organism>
<evidence type="ECO:0000256" key="4">
    <source>
        <dbReference type="ARBA" id="ARBA00022692"/>
    </source>
</evidence>
<dbReference type="PANTHER" id="PTHR38766:SF1">
    <property type="entry name" value="FLAGELLAR PROTEIN FLIO"/>
    <property type="match status" value="1"/>
</dbReference>
<evidence type="ECO:0000313" key="9">
    <source>
        <dbReference type="EMBL" id="TDK25772.1"/>
    </source>
</evidence>
<dbReference type="EMBL" id="SMTK01000003">
    <property type="protein sequence ID" value="TDK25772.1"/>
    <property type="molecule type" value="Genomic_DNA"/>
</dbReference>
<dbReference type="AlphaFoldDB" id="A0A4R5TX92"/>
<evidence type="ECO:0000256" key="2">
    <source>
        <dbReference type="ARBA" id="ARBA00004236"/>
    </source>
</evidence>
<evidence type="ECO:0000256" key="7">
    <source>
        <dbReference type="ARBA" id="ARBA00023143"/>
    </source>
</evidence>
<evidence type="ECO:0000256" key="5">
    <source>
        <dbReference type="ARBA" id="ARBA00022989"/>
    </source>
</evidence>
<evidence type="ECO:0000256" key="8">
    <source>
        <dbReference type="ARBA" id="ARBA00037937"/>
    </source>
</evidence>
<keyword evidence="10" id="KW-1185">Reference proteome</keyword>
<sequence>MDSLILILRVLLALGAVLAVLVLAHRYARRTAGAATGEKLLTVLARQGVGSKASVVVVETAGQRLLLGVTEQSVTVLSTSEAPAPETAGQGAEAFSRVLHQATAGKHRSAAPTGSILSPAALKQVLSAGLGGPKG</sequence>
<evidence type="ECO:0008006" key="11">
    <source>
        <dbReference type="Google" id="ProtNLM"/>
    </source>
</evidence>
<dbReference type="RefSeq" id="WP_133404004.1">
    <property type="nucleotide sequence ID" value="NZ_SMTK01000003.1"/>
</dbReference>
<proteinExistence type="inferred from homology"/>
<keyword evidence="6" id="KW-0472">Membrane</keyword>
<name>A0A4R5TX92_9MICC</name>
<dbReference type="PANTHER" id="PTHR38766">
    <property type="entry name" value="FLAGELLAR PROTEIN FLIO"/>
    <property type="match status" value="1"/>
</dbReference>
<dbReference type="GO" id="GO:0009425">
    <property type="term" value="C:bacterial-type flagellum basal body"/>
    <property type="evidence" value="ECO:0007669"/>
    <property type="project" value="UniProtKB-SubCell"/>
</dbReference>
<keyword evidence="4" id="KW-0812">Transmembrane</keyword>
<evidence type="ECO:0000256" key="6">
    <source>
        <dbReference type="ARBA" id="ARBA00023136"/>
    </source>
</evidence>
<dbReference type="Proteomes" id="UP000295411">
    <property type="component" value="Unassembled WGS sequence"/>
</dbReference>
<protein>
    <recommendedName>
        <fullName evidence="11">Flagellar protein</fullName>
    </recommendedName>
</protein>
<dbReference type="InterPro" id="IPR022781">
    <property type="entry name" value="Flagellar_biosynth_FliO"/>
</dbReference>
<keyword evidence="7" id="KW-0975">Bacterial flagellum</keyword>
<comment type="similarity">
    <text evidence="8">Belongs to the FliO/MopB family.</text>
</comment>
<gene>
    <name evidence="9" type="ORF">E2F48_11100</name>
</gene>